<sequence length="126" mass="13978">MNRPVFKASAERAGKQWHLECAAVDHVSECPKLDEAEEVIRRAIASQTGLADDSFDTSIDIILPENFDIRIAETYRLRHEAEELTRQAAAQTRSIALDLKENGLTLRDIGAILGVSYQRAGQLTKG</sequence>
<accession>A0ABT5V7L0</accession>
<protein>
    <recommendedName>
        <fullName evidence="3">Antitoxin HicB</fullName>
    </recommendedName>
</protein>
<dbReference type="EMBL" id="JARBHI010000006">
    <property type="protein sequence ID" value="MDE1656161.1"/>
    <property type="molecule type" value="Genomic_DNA"/>
</dbReference>
<comment type="caution">
    <text evidence="1">The sequence shown here is derived from an EMBL/GenBank/DDBJ whole genome shotgun (WGS) entry which is preliminary data.</text>
</comment>
<evidence type="ECO:0000313" key="2">
    <source>
        <dbReference type="Proteomes" id="UP001219297"/>
    </source>
</evidence>
<keyword evidence="2" id="KW-1185">Reference proteome</keyword>
<name>A0ABT5V7L0_9ACTO</name>
<evidence type="ECO:0000313" key="1">
    <source>
        <dbReference type="EMBL" id="MDE1656161.1"/>
    </source>
</evidence>
<dbReference type="Proteomes" id="UP001219297">
    <property type="component" value="Unassembled WGS sequence"/>
</dbReference>
<reference evidence="1 2" key="1">
    <citation type="submission" date="2023-02" db="EMBL/GenBank/DDBJ databases">
        <title>Defining the Infant Male Urobiome and Moving Towards Mechanisms in Urobiome Research.</title>
        <authorList>
            <person name="Reasoner S."/>
            <person name="Flores V."/>
            <person name="Van Horn G."/>
            <person name="Morales G."/>
            <person name="Peard L."/>
            <person name="Abelson B."/>
            <person name="Manuel C."/>
            <person name="Lee J."/>
            <person name="Baker B."/>
            <person name="Williams T."/>
            <person name="Schmitz J."/>
            <person name="Clayton D."/>
            <person name="Hadjifrangiskou M."/>
        </authorList>
    </citation>
    <scope>NUCLEOTIDE SEQUENCE [LARGE SCALE GENOMIC DNA]</scope>
    <source>
        <strain evidence="1 2">AS1053</strain>
    </source>
</reference>
<gene>
    <name evidence="1" type="ORF">PWJ81_03665</name>
</gene>
<organism evidence="1 2">
    <name type="scientific">Actinotignum sanguinis</name>
    <dbReference type="NCBI Taxonomy" id="1445614"/>
    <lineage>
        <taxon>Bacteria</taxon>
        <taxon>Bacillati</taxon>
        <taxon>Actinomycetota</taxon>
        <taxon>Actinomycetes</taxon>
        <taxon>Actinomycetales</taxon>
        <taxon>Actinomycetaceae</taxon>
        <taxon>Actinotignum</taxon>
    </lineage>
</organism>
<dbReference type="RefSeq" id="WP_126135245.1">
    <property type="nucleotide sequence ID" value="NZ_CAUPFG010000029.1"/>
</dbReference>
<proteinExistence type="predicted"/>
<evidence type="ECO:0008006" key="3">
    <source>
        <dbReference type="Google" id="ProtNLM"/>
    </source>
</evidence>